<feature type="compositionally biased region" description="Low complexity" evidence="1">
    <location>
        <begin position="69"/>
        <end position="78"/>
    </location>
</feature>
<evidence type="ECO:0000313" key="2">
    <source>
        <dbReference type="EnsemblPlants" id="OMERI01G08190.4"/>
    </source>
</evidence>
<dbReference type="Gramene" id="OMERI01G08190.4">
    <property type="protein sequence ID" value="OMERI01G08190.4"/>
    <property type="gene ID" value="OMERI01G08190"/>
</dbReference>
<name>A0A0E0BZF1_9ORYZ</name>
<protein>
    <submittedName>
        <fullName evidence="2">Uncharacterized protein</fullName>
    </submittedName>
</protein>
<reference evidence="2" key="2">
    <citation type="submission" date="2018-05" db="EMBL/GenBank/DDBJ databases">
        <title>OmerRS3 (Oryza meridionalis Reference Sequence Version 3).</title>
        <authorList>
            <person name="Zhang J."/>
            <person name="Kudrna D."/>
            <person name="Lee S."/>
            <person name="Talag J."/>
            <person name="Welchert J."/>
            <person name="Wing R.A."/>
        </authorList>
    </citation>
    <scope>NUCLEOTIDE SEQUENCE [LARGE SCALE GENOMIC DNA]</scope>
    <source>
        <strain evidence="2">OR44</strain>
    </source>
</reference>
<feature type="compositionally biased region" description="Basic and acidic residues" evidence="1">
    <location>
        <begin position="96"/>
        <end position="105"/>
    </location>
</feature>
<evidence type="ECO:0000256" key="1">
    <source>
        <dbReference type="SAM" id="MobiDB-lite"/>
    </source>
</evidence>
<dbReference type="EnsemblPlants" id="OMERI01G08190.4">
    <property type="protein sequence ID" value="OMERI01G08190.4"/>
    <property type="gene ID" value="OMERI01G08190"/>
</dbReference>
<feature type="compositionally biased region" description="Pro residues" evidence="1">
    <location>
        <begin position="56"/>
        <end position="68"/>
    </location>
</feature>
<dbReference type="AlphaFoldDB" id="A0A0E0BZF1"/>
<feature type="compositionally biased region" description="Low complexity" evidence="1">
    <location>
        <begin position="1"/>
        <end position="15"/>
    </location>
</feature>
<dbReference type="Gramene" id="OMERI01G08190.2">
    <property type="protein sequence ID" value="OMERI01G08190.2"/>
    <property type="gene ID" value="OMERI01G08190"/>
</dbReference>
<dbReference type="EnsemblPlants" id="OMERI01G08190.2">
    <property type="protein sequence ID" value="OMERI01G08190.2"/>
    <property type="gene ID" value="OMERI01G08190"/>
</dbReference>
<dbReference type="Proteomes" id="UP000008021">
    <property type="component" value="Chromosome 1"/>
</dbReference>
<feature type="region of interest" description="Disordered" evidence="1">
    <location>
        <begin position="1"/>
        <end position="105"/>
    </location>
</feature>
<dbReference type="HOGENOM" id="CLU_1954353_0_0_1"/>
<accession>A0A0E0BZF1</accession>
<sequence length="129" mass="12993">ALAAATTAASRVPRATRSESTAARPRACVLLPPREPTDQSISLSGRAADRVLASSNPPPYPASPPPTTPTTTTTTTTPLPLPPPEEEAAASSGERSTARRVDRAPPRPACVAAVGANANPQGCSSVCSG</sequence>
<reference evidence="2" key="1">
    <citation type="submission" date="2015-04" db="UniProtKB">
        <authorList>
            <consortium name="EnsemblPlants"/>
        </authorList>
    </citation>
    <scope>IDENTIFICATION</scope>
</reference>
<organism evidence="2">
    <name type="scientific">Oryza meridionalis</name>
    <dbReference type="NCBI Taxonomy" id="40149"/>
    <lineage>
        <taxon>Eukaryota</taxon>
        <taxon>Viridiplantae</taxon>
        <taxon>Streptophyta</taxon>
        <taxon>Embryophyta</taxon>
        <taxon>Tracheophyta</taxon>
        <taxon>Spermatophyta</taxon>
        <taxon>Magnoliopsida</taxon>
        <taxon>Liliopsida</taxon>
        <taxon>Poales</taxon>
        <taxon>Poaceae</taxon>
        <taxon>BOP clade</taxon>
        <taxon>Oryzoideae</taxon>
        <taxon>Oryzeae</taxon>
        <taxon>Oryzinae</taxon>
        <taxon>Oryza</taxon>
    </lineage>
</organism>
<evidence type="ECO:0000313" key="3">
    <source>
        <dbReference type="Proteomes" id="UP000008021"/>
    </source>
</evidence>
<keyword evidence="3" id="KW-1185">Reference proteome</keyword>
<proteinExistence type="predicted"/>